<organism evidence="2 3">
    <name type="scientific">Achromobacter spanius</name>
    <dbReference type="NCBI Taxonomy" id="217203"/>
    <lineage>
        <taxon>Bacteria</taxon>
        <taxon>Pseudomonadati</taxon>
        <taxon>Pseudomonadota</taxon>
        <taxon>Betaproteobacteria</taxon>
        <taxon>Burkholderiales</taxon>
        <taxon>Alcaligenaceae</taxon>
        <taxon>Achromobacter</taxon>
    </lineage>
</organism>
<dbReference type="InterPro" id="IPR006315">
    <property type="entry name" value="OM_autotransptr_brl_dom"/>
</dbReference>
<evidence type="ECO:0000313" key="3">
    <source>
        <dbReference type="Proteomes" id="UP000239990"/>
    </source>
</evidence>
<evidence type="ECO:0000259" key="1">
    <source>
        <dbReference type="PROSITE" id="PS51208"/>
    </source>
</evidence>
<dbReference type="SUPFAM" id="SSF51126">
    <property type="entry name" value="Pectin lyase-like"/>
    <property type="match status" value="1"/>
</dbReference>
<dbReference type="Proteomes" id="UP000239990">
    <property type="component" value="Unassembled WGS sequence"/>
</dbReference>
<gene>
    <name evidence="2" type="ORF">C4E15_10045</name>
</gene>
<sequence length="1035" mass="104071">MALPRLVPSIKRAPFCRRPSHYRKAKMPSYEMKKRAICLALQSLGLSGAWSLSLLAATPALAQNITWTGTQNSDWQDAQNWSTATLPGAAGYLFINSVAPNAPVINNSAGQAGILFLGAIGGPSLTLINGGTLNSDSAIVGNSNNGFTAGTSELESGTASISGTGSQWNATFLTLGLYGAGTLNITAGGKAVTANTVSLGAHATSHGTLNISGVGSALQAGQITVSDSGASLLRISDHGTAQGSSLLVANSAGSVGTVEILGAGASLQTSGSMTIGARGTGTVTITGGASATSATRTYLGSYAGGVGKLAVSGVGSRFSSVNDMVAIGMDAGSKGELTATDGALVDTFQIVAGYSAASEGTVVADGPQTKVRTTSAFLVGYQGKGTVSLSNGAMLETANRVRIGDATGSTGTLNIGAAAGDAATAPGVVQAALGVRFGNGTGKLVFNHTGTDYVFAPAINSLSPGMGTIDVLAGTTIFTGDSSAFSGQTHVQGGALTVNGILGGTLNVAGGASLRGVGQVGTTTLQSGAILSPGKLGGALTVAGDLTFSPGSVYQVMADSQSSASSRVVVSGTANLAGSAVHIGPDGGFQTQREYTILSAGTINGRFDSLSSNYAFLDPALHYDAQNVVMQLGRKQVPVDPGTPGTPETPTRPIAFADAAQSGNQRAVANALDSLPAGNPLHDYILTLPEGATSAAFNSLSGEAHASVTSSLTGFNNTVRTVPLAYLRANMGAGMRPGAPTAQAGGTPLSSALPSSNAQPAWAEVIGNWQTLKGNSDAGQVRQKTGGVFAGVDHALGGGWRLGGALGFTDADIRVDDRSSKADVAGYSAAVFGGKVFEMGPGKLNLMLGTSYTWHDISTERHASVAGASQKLTADYGASTTQLFTELGYALPVSDHVSIEPFAGLAWSDTRTRGFSESGGSAALRGESDSTTQTSSTLGLRALTNFTVGQTEGRLQATLGWRHAFGDVQPQSVMSFDGGQAFTVAGAPIARNAALAELGVETAVTKNATIGLTYSGQFGGGNRENAGSLHMTWRY</sequence>
<name>A0A2S5GSP3_9BURK</name>
<dbReference type="InterPro" id="IPR030895">
    <property type="entry name" value="T5SS_PEPC_rpt"/>
</dbReference>
<dbReference type="OrthoDB" id="5760545at2"/>
<dbReference type="SUPFAM" id="SSF103515">
    <property type="entry name" value="Autotransporter"/>
    <property type="match status" value="1"/>
</dbReference>
<dbReference type="Pfam" id="PF03797">
    <property type="entry name" value="Autotransporter"/>
    <property type="match status" value="1"/>
</dbReference>
<dbReference type="InterPro" id="IPR005546">
    <property type="entry name" value="Autotransporte_beta"/>
</dbReference>
<comment type="caution">
    <text evidence="2">The sequence shown here is derived from an EMBL/GenBank/DDBJ whole genome shotgun (WGS) entry which is preliminary data.</text>
</comment>
<dbReference type="Gene3D" id="2.40.128.130">
    <property type="entry name" value="Autotransporter beta-domain"/>
    <property type="match status" value="1"/>
</dbReference>
<reference evidence="2 3" key="1">
    <citation type="submission" date="2018-02" db="EMBL/GenBank/DDBJ databases">
        <title>Draft Genome of Achromobacter spanius stain 6.</title>
        <authorList>
            <person name="Gunasekera T.S."/>
            <person name="Radwan O."/>
            <person name="Ruiz O.N."/>
        </authorList>
    </citation>
    <scope>NUCLEOTIDE SEQUENCE [LARGE SCALE GENOMIC DNA]</scope>
    <source>
        <strain evidence="2 3">6</strain>
    </source>
</reference>
<dbReference type="NCBIfam" id="TIGR01414">
    <property type="entry name" value="autotrans_barl"/>
    <property type="match status" value="1"/>
</dbReference>
<dbReference type="InterPro" id="IPR036709">
    <property type="entry name" value="Autotransporte_beta_dom_sf"/>
</dbReference>
<proteinExistence type="predicted"/>
<dbReference type="EMBL" id="PREU01000004">
    <property type="protein sequence ID" value="PPA76019.1"/>
    <property type="molecule type" value="Genomic_DNA"/>
</dbReference>
<accession>A0A2S5GSP3</accession>
<protein>
    <recommendedName>
        <fullName evidence="1">Autotransporter domain-containing protein</fullName>
    </recommendedName>
</protein>
<dbReference type="NCBIfam" id="TIGR04393">
    <property type="entry name" value="rpt_T5SS_PEPC"/>
    <property type="match status" value="4"/>
</dbReference>
<dbReference type="AlphaFoldDB" id="A0A2S5GSP3"/>
<dbReference type="SMART" id="SM00869">
    <property type="entry name" value="Autotransporter"/>
    <property type="match status" value="1"/>
</dbReference>
<feature type="domain" description="Autotransporter" evidence="1">
    <location>
        <begin position="754"/>
        <end position="1035"/>
    </location>
</feature>
<dbReference type="InterPro" id="IPR011050">
    <property type="entry name" value="Pectin_lyase_fold/virulence"/>
</dbReference>
<evidence type="ECO:0000313" key="2">
    <source>
        <dbReference type="EMBL" id="PPA76019.1"/>
    </source>
</evidence>
<dbReference type="GO" id="GO:0019867">
    <property type="term" value="C:outer membrane"/>
    <property type="evidence" value="ECO:0007669"/>
    <property type="project" value="InterPro"/>
</dbReference>
<dbReference type="PROSITE" id="PS51208">
    <property type="entry name" value="AUTOTRANSPORTER"/>
    <property type="match status" value="1"/>
</dbReference>